<comment type="caution">
    <text evidence="6">The sequence shown here is derived from an EMBL/GenBank/DDBJ whole genome shotgun (WGS) entry which is preliminary data.</text>
</comment>
<proteinExistence type="predicted"/>
<evidence type="ECO:0000313" key="7">
    <source>
        <dbReference type="Proteomes" id="UP001595075"/>
    </source>
</evidence>
<feature type="domain" description="RRM" evidence="5">
    <location>
        <begin position="743"/>
        <end position="819"/>
    </location>
</feature>
<dbReference type="InterPro" id="IPR034398">
    <property type="entry name" value="Prp24_RRM2"/>
</dbReference>
<dbReference type="EMBL" id="JAZHXI010000005">
    <property type="protein sequence ID" value="KAL2071702.1"/>
    <property type="molecule type" value="Genomic_DNA"/>
</dbReference>
<evidence type="ECO:0000313" key="6">
    <source>
        <dbReference type="EMBL" id="KAL2071702.1"/>
    </source>
</evidence>
<feature type="compositionally biased region" description="Basic and acidic residues" evidence="4">
    <location>
        <begin position="1021"/>
        <end position="1031"/>
    </location>
</feature>
<dbReference type="InterPro" id="IPR035979">
    <property type="entry name" value="RBD_domain_sf"/>
</dbReference>
<organism evidence="6 7">
    <name type="scientific">Oculimacula yallundae</name>
    <dbReference type="NCBI Taxonomy" id="86028"/>
    <lineage>
        <taxon>Eukaryota</taxon>
        <taxon>Fungi</taxon>
        <taxon>Dikarya</taxon>
        <taxon>Ascomycota</taxon>
        <taxon>Pezizomycotina</taxon>
        <taxon>Leotiomycetes</taxon>
        <taxon>Helotiales</taxon>
        <taxon>Ploettnerulaceae</taxon>
        <taxon>Oculimacula</taxon>
    </lineage>
</organism>
<feature type="compositionally biased region" description="Polar residues" evidence="4">
    <location>
        <begin position="853"/>
        <end position="868"/>
    </location>
</feature>
<feature type="domain" description="RRM" evidence="5">
    <location>
        <begin position="576"/>
        <end position="651"/>
    </location>
</feature>
<dbReference type="CDD" id="cd00590">
    <property type="entry name" value="RRM_SF"/>
    <property type="match status" value="1"/>
</dbReference>
<keyword evidence="2 3" id="KW-0694">RNA-binding</keyword>
<dbReference type="PANTHER" id="PTHR10352">
    <property type="entry name" value="EUKARYOTIC TRANSLATION INITIATION FACTOR 3 SUBUNIT G"/>
    <property type="match status" value="1"/>
</dbReference>
<dbReference type="Gene3D" id="3.30.70.330">
    <property type="match status" value="4"/>
</dbReference>
<feature type="region of interest" description="Disordered" evidence="4">
    <location>
        <begin position="955"/>
        <end position="1043"/>
    </location>
</feature>
<dbReference type="InterPro" id="IPR003107">
    <property type="entry name" value="HAT"/>
</dbReference>
<feature type="compositionally biased region" description="Polar residues" evidence="4">
    <location>
        <begin position="825"/>
        <end position="835"/>
    </location>
</feature>
<gene>
    <name evidence="6" type="ORF">VTL71DRAFT_12937</name>
</gene>
<feature type="domain" description="RRM" evidence="5">
    <location>
        <begin position="870"/>
        <end position="943"/>
    </location>
</feature>
<evidence type="ECO:0000256" key="2">
    <source>
        <dbReference type="ARBA" id="ARBA00022884"/>
    </source>
</evidence>
<dbReference type="SUPFAM" id="SSF48452">
    <property type="entry name" value="TPR-like"/>
    <property type="match status" value="1"/>
</dbReference>
<feature type="compositionally biased region" description="Basic and acidic residues" evidence="4">
    <location>
        <begin position="557"/>
        <end position="575"/>
    </location>
</feature>
<dbReference type="InterPro" id="IPR031766">
    <property type="entry name" value="RRM_occluded"/>
</dbReference>
<keyword evidence="1" id="KW-0677">Repeat</keyword>
<evidence type="ECO:0000259" key="5">
    <source>
        <dbReference type="PROSITE" id="PS50102"/>
    </source>
</evidence>
<dbReference type="Gene3D" id="1.25.40.10">
    <property type="entry name" value="Tetratricopeptide repeat domain"/>
    <property type="match status" value="2"/>
</dbReference>
<feature type="domain" description="RRM" evidence="5">
    <location>
        <begin position="652"/>
        <end position="729"/>
    </location>
</feature>
<dbReference type="SMART" id="SM00360">
    <property type="entry name" value="RRM"/>
    <property type="match status" value="4"/>
</dbReference>
<dbReference type="Pfam" id="PF00076">
    <property type="entry name" value="RRM_1"/>
    <property type="match status" value="3"/>
</dbReference>
<sequence>MAASVAVGEDGWLALVDEASRTAGDLEQRIGVVEQYKRAIAAEPWSSKLWLAYCEWFWSLYTDCQNGDAGWPEEEQQVGQEVFSLAVALDVWQEGSQATQYRLNDSHELWNRWMSIELEQVSKAPTREKIERARSLFFDRLQVPHARWDETSQMLSTFITKFDEAAWEATMIESTKVGKIAKELYSNREVYELKIHRAMESGDKEAIKAEMTAYLAWEMTQSMFKPKKGAAASPLILCAALFERALSSTPLGLEAATWEDYIVFLTNNKEQAAENQLPALLPVIQRSTNHCPWSGALWARYILSAEAESLPFSTMEQIKHAATNTRDLDRDGMGSVIEFYIAWSGYLKRLTMFAGATDDDIDVAEMGLPTALEDVQEWGKRRHGKEWKGDPLFRIERIFIQHLTQKGSIAEARSYWKRLTNTHSDSYEFWQQYYLWEMTARDQVGPPTYATEVLIQAISRKTLDWPEKMMEVYLRHCNDYEEVGALLKAMSTVHRLTKVVTARREREAAEAAAVYAQQQPVTQTELVDESDPTSGASKRKREPASEEPEAGAKKKLKSADQDAARAQHAKRDRENTTVLVANLPAEVTQTKVRQYFKEFGHLNNVTLKTEADKASTTALIEFRTPEEAQSALLRDAKYFGEKQLQVTPGTGLTLYVTNYPPTADDAYLRHLFKDCGEIFSIRWPSLKHNTHRRFCYISFRTAEGAAAATKLDGQSLGGKYKLSSKYSDPANKKDREGAMAEGREIHITSLDSSITQQELEEVFSKYGKVERARILTTMTGDSKGAAFVAFEKKEEATAALELDKTKLKSKILTVEISTGKNFKPTATITKGSSMSPGPEGDSAMSPSPAPDTHINTHTQHAPGRSESSSRTITLMNIPDTVNVARVNAIVEPYGDIVKVVLRPDHQGAIVEYVDAASAGKAALALENHEIVPGRRLRTGGLKDLFAEKDEIRTDRIQVGQGKKPAAGFMQQASAPVRRPGAGGRGGLGQQKRGLGYSAPKPAPAPAPSAESNGQDPAGGEGEEKKKPKSNADFKAMFVSGGKA</sequence>
<dbReference type="SUPFAM" id="SSF54928">
    <property type="entry name" value="RNA-binding domain, RBD"/>
    <property type="match status" value="3"/>
</dbReference>
<evidence type="ECO:0000256" key="3">
    <source>
        <dbReference type="PROSITE-ProRule" id="PRU00176"/>
    </source>
</evidence>
<reference evidence="6 7" key="1">
    <citation type="journal article" date="2024" name="Commun. Biol.">
        <title>Comparative genomic analysis of thermophilic fungi reveals convergent evolutionary adaptations and gene losses.</title>
        <authorList>
            <person name="Steindorff A.S."/>
            <person name="Aguilar-Pontes M.V."/>
            <person name="Robinson A.J."/>
            <person name="Andreopoulos B."/>
            <person name="LaButti K."/>
            <person name="Kuo A."/>
            <person name="Mondo S."/>
            <person name="Riley R."/>
            <person name="Otillar R."/>
            <person name="Haridas S."/>
            <person name="Lipzen A."/>
            <person name="Grimwood J."/>
            <person name="Schmutz J."/>
            <person name="Clum A."/>
            <person name="Reid I.D."/>
            <person name="Moisan M.C."/>
            <person name="Butler G."/>
            <person name="Nguyen T.T.M."/>
            <person name="Dewar K."/>
            <person name="Conant G."/>
            <person name="Drula E."/>
            <person name="Henrissat B."/>
            <person name="Hansel C."/>
            <person name="Singer S."/>
            <person name="Hutchinson M.I."/>
            <person name="de Vries R.P."/>
            <person name="Natvig D.O."/>
            <person name="Powell A.J."/>
            <person name="Tsang A."/>
            <person name="Grigoriev I.V."/>
        </authorList>
    </citation>
    <scope>NUCLEOTIDE SEQUENCE [LARGE SCALE GENOMIC DNA]</scope>
    <source>
        <strain evidence="6 7">CBS 494.80</strain>
    </source>
</reference>
<dbReference type="InterPro" id="IPR000504">
    <property type="entry name" value="RRM_dom"/>
</dbReference>
<feature type="compositionally biased region" description="Polar residues" evidence="4">
    <location>
        <begin position="516"/>
        <end position="525"/>
    </location>
</feature>
<dbReference type="CDD" id="cd12297">
    <property type="entry name" value="RRM2_Prp24"/>
    <property type="match status" value="1"/>
</dbReference>
<dbReference type="InterPro" id="IPR011990">
    <property type="entry name" value="TPR-like_helical_dom_sf"/>
</dbReference>
<name>A0ABR4CQ75_9HELO</name>
<evidence type="ECO:0000256" key="4">
    <source>
        <dbReference type="SAM" id="MobiDB-lite"/>
    </source>
</evidence>
<feature type="region of interest" description="Disordered" evidence="4">
    <location>
        <begin position="825"/>
        <end position="868"/>
    </location>
</feature>
<protein>
    <recommendedName>
        <fullName evidence="5">RRM domain-containing protein</fullName>
    </recommendedName>
</protein>
<keyword evidence="7" id="KW-1185">Reference proteome</keyword>
<dbReference type="Proteomes" id="UP001595075">
    <property type="component" value="Unassembled WGS sequence"/>
</dbReference>
<dbReference type="Pfam" id="PF16842">
    <property type="entry name" value="RRM_occluded"/>
    <property type="match status" value="1"/>
</dbReference>
<feature type="region of interest" description="Disordered" evidence="4">
    <location>
        <begin position="513"/>
        <end position="577"/>
    </location>
</feature>
<dbReference type="SMART" id="SM00386">
    <property type="entry name" value="HAT"/>
    <property type="match status" value="3"/>
</dbReference>
<accession>A0ABR4CQ75</accession>
<dbReference type="PROSITE" id="PS50102">
    <property type="entry name" value="RRM"/>
    <property type="match status" value="4"/>
</dbReference>
<evidence type="ECO:0000256" key="1">
    <source>
        <dbReference type="ARBA" id="ARBA00022737"/>
    </source>
</evidence>
<feature type="compositionally biased region" description="Low complexity" evidence="4">
    <location>
        <begin position="989"/>
        <end position="999"/>
    </location>
</feature>
<dbReference type="InterPro" id="IPR012677">
    <property type="entry name" value="Nucleotide-bd_a/b_plait_sf"/>
</dbReference>